<dbReference type="CDD" id="cd07771">
    <property type="entry name" value="ASKHA_NBD_FGGY_RhaB-like"/>
    <property type="match status" value="1"/>
</dbReference>
<protein>
    <submittedName>
        <fullName evidence="10">Rhamnulokinase family protein</fullName>
        <ecNumber evidence="10">2.7.1.-</ecNumber>
    </submittedName>
</protein>
<keyword evidence="4" id="KW-0418">Kinase</keyword>
<dbReference type="RefSeq" id="WP_349136559.1">
    <property type="nucleotide sequence ID" value="NZ_JBBMFF010000248.1"/>
</dbReference>
<keyword evidence="3" id="KW-0547">Nucleotide-binding</keyword>
<evidence type="ECO:0000259" key="8">
    <source>
        <dbReference type="Pfam" id="PF00370"/>
    </source>
</evidence>
<evidence type="ECO:0000256" key="6">
    <source>
        <dbReference type="ARBA" id="ARBA00023157"/>
    </source>
</evidence>
<evidence type="ECO:0000256" key="1">
    <source>
        <dbReference type="ARBA" id="ARBA00009156"/>
    </source>
</evidence>
<feature type="domain" description="Carbohydrate kinase FGGY C-terminal" evidence="9">
    <location>
        <begin position="243"/>
        <end position="422"/>
    </location>
</feature>
<dbReference type="SUPFAM" id="SSF53067">
    <property type="entry name" value="Actin-like ATPase domain"/>
    <property type="match status" value="2"/>
</dbReference>
<evidence type="ECO:0000256" key="5">
    <source>
        <dbReference type="ARBA" id="ARBA00022840"/>
    </source>
</evidence>
<dbReference type="EMBL" id="JBBMFF010000248">
    <property type="protein sequence ID" value="MEQ2511857.1"/>
    <property type="molecule type" value="Genomic_DNA"/>
</dbReference>
<organism evidence="10 11">
    <name type="scientific">Faecousia intestinalis</name>
    <dbReference type="NCBI Taxonomy" id="3133167"/>
    <lineage>
        <taxon>Bacteria</taxon>
        <taxon>Bacillati</taxon>
        <taxon>Bacillota</taxon>
        <taxon>Clostridia</taxon>
        <taxon>Eubacteriales</taxon>
        <taxon>Oscillospiraceae</taxon>
        <taxon>Faecousia</taxon>
    </lineage>
</organism>
<proteinExistence type="inferred from homology"/>
<dbReference type="PANTHER" id="PTHR10196:SF93">
    <property type="entry name" value="L-RHAMNULOKINASE"/>
    <property type="match status" value="1"/>
</dbReference>
<dbReference type="Pfam" id="PF00370">
    <property type="entry name" value="FGGY_N"/>
    <property type="match status" value="1"/>
</dbReference>
<keyword evidence="6" id="KW-1015">Disulfide bond</keyword>
<evidence type="ECO:0000256" key="2">
    <source>
        <dbReference type="ARBA" id="ARBA00022679"/>
    </source>
</evidence>
<keyword evidence="2 10" id="KW-0808">Transferase</keyword>
<dbReference type="Pfam" id="PF02782">
    <property type="entry name" value="FGGY_C"/>
    <property type="match status" value="1"/>
</dbReference>
<dbReference type="EC" id="2.7.1.-" evidence="10"/>
<dbReference type="Proteomes" id="UP001491552">
    <property type="component" value="Unassembled WGS sequence"/>
</dbReference>
<dbReference type="InterPro" id="IPR013449">
    <property type="entry name" value="Rhamnulokinase"/>
</dbReference>
<evidence type="ECO:0000256" key="7">
    <source>
        <dbReference type="ARBA" id="ARBA00023308"/>
    </source>
</evidence>
<accession>A0ABV1G8W4</accession>
<gene>
    <name evidence="10" type="ORF">WMO66_11490</name>
</gene>
<evidence type="ECO:0000313" key="11">
    <source>
        <dbReference type="Proteomes" id="UP001491552"/>
    </source>
</evidence>
<sequence>MEMKRYYLAIDIGASSGRHIVGWREDGEIKAKEVYRFPNGVQEQNGHLVWDVDALLSHVKAGIAAAKTEFPEIVSLSVDTWAVDYVLLRGEEEVRPVYAYRDSRTEAAIPKVHEILPFAELYAKTGCQFQPFNSIYQLYADQLAGRLEGVTDFLMIPEYLLWKLCGVKSREYTNATTTGMVNAETGKFDPEIISALGLPPIFPKLQKPGTVLGEYEGIKCVLCATHDTASAVEGIPMEENAPYISSGTWSLLGVKTPKPITNTASRAANYSNEGGVGYNRYQKNIMGMWLVNELQKELCSGLGFAEIVNAAKESRCDALIDANAPEFLAPKSMKAAFDVATGGKLISIGDYFRCAYRSLAESYAKALAELEANTGKQYDRLYIVGGGAKNEFLNHLTAKATGKQVIALPIEATALGNLKIQMEADL</sequence>
<evidence type="ECO:0000313" key="10">
    <source>
        <dbReference type="EMBL" id="MEQ2511857.1"/>
    </source>
</evidence>
<dbReference type="Gene3D" id="3.30.420.40">
    <property type="match status" value="2"/>
</dbReference>
<comment type="caution">
    <text evidence="10">The sequence shown here is derived from an EMBL/GenBank/DDBJ whole genome shotgun (WGS) entry which is preliminary data.</text>
</comment>
<keyword evidence="11" id="KW-1185">Reference proteome</keyword>
<dbReference type="GO" id="GO:0016740">
    <property type="term" value="F:transferase activity"/>
    <property type="evidence" value="ECO:0007669"/>
    <property type="project" value="UniProtKB-KW"/>
</dbReference>
<name>A0ABV1G8W4_9FIRM</name>
<dbReference type="InterPro" id="IPR018484">
    <property type="entry name" value="FGGY_N"/>
</dbReference>
<dbReference type="InterPro" id="IPR043129">
    <property type="entry name" value="ATPase_NBD"/>
</dbReference>
<feature type="domain" description="Carbohydrate kinase FGGY N-terminal" evidence="8">
    <location>
        <begin position="6"/>
        <end position="215"/>
    </location>
</feature>
<evidence type="ECO:0000256" key="4">
    <source>
        <dbReference type="ARBA" id="ARBA00022777"/>
    </source>
</evidence>
<keyword evidence="7" id="KW-0684">Rhamnose metabolism</keyword>
<evidence type="ECO:0000256" key="3">
    <source>
        <dbReference type="ARBA" id="ARBA00022741"/>
    </source>
</evidence>
<dbReference type="InterPro" id="IPR018485">
    <property type="entry name" value="FGGY_C"/>
</dbReference>
<comment type="similarity">
    <text evidence="1">Belongs to the FGGY kinase family.</text>
</comment>
<reference evidence="10 11" key="1">
    <citation type="submission" date="2024-03" db="EMBL/GenBank/DDBJ databases">
        <title>Human intestinal bacterial collection.</title>
        <authorList>
            <person name="Pauvert C."/>
            <person name="Hitch T.C.A."/>
            <person name="Clavel T."/>
        </authorList>
    </citation>
    <scope>NUCLEOTIDE SEQUENCE [LARGE SCALE GENOMIC DNA]</scope>
    <source>
        <strain evidence="10 11">CLA-AA-H192</strain>
    </source>
</reference>
<dbReference type="PANTHER" id="PTHR10196">
    <property type="entry name" value="SUGAR KINASE"/>
    <property type="match status" value="1"/>
</dbReference>
<keyword evidence="5" id="KW-0067">ATP-binding</keyword>
<evidence type="ECO:0000259" key="9">
    <source>
        <dbReference type="Pfam" id="PF02782"/>
    </source>
</evidence>